<keyword evidence="5" id="KW-0804">Transcription</keyword>
<dbReference type="CDD" id="cd14700">
    <property type="entry name" value="bZIP_ATF6"/>
    <property type="match status" value="1"/>
</dbReference>
<dbReference type="AlphaFoldDB" id="A0A9N9X9M2"/>
<evidence type="ECO:0000256" key="5">
    <source>
        <dbReference type="ARBA" id="ARBA00023163"/>
    </source>
</evidence>
<dbReference type="GO" id="GO:0000978">
    <property type="term" value="F:RNA polymerase II cis-regulatory region sequence-specific DNA binding"/>
    <property type="evidence" value="ECO:0007669"/>
    <property type="project" value="TreeGrafter"/>
</dbReference>
<organism evidence="9 10">
    <name type="scientific">Diabrotica balteata</name>
    <name type="common">Banded cucumber beetle</name>
    <dbReference type="NCBI Taxonomy" id="107213"/>
    <lineage>
        <taxon>Eukaryota</taxon>
        <taxon>Metazoa</taxon>
        <taxon>Ecdysozoa</taxon>
        <taxon>Arthropoda</taxon>
        <taxon>Hexapoda</taxon>
        <taxon>Insecta</taxon>
        <taxon>Pterygota</taxon>
        <taxon>Neoptera</taxon>
        <taxon>Endopterygota</taxon>
        <taxon>Coleoptera</taxon>
        <taxon>Polyphaga</taxon>
        <taxon>Cucujiformia</taxon>
        <taxon>Chrysomeloidea</taxon>
        <taxon>Chrysomelidae</taxon>
        <taxon>Galerucinae</taxon>
        <taxon>Diabroticina</taxon>
        <taxon>Diabroticites</taxon>
        <taxon>Diabrotica</taxon>
    </lineage>
</organism>
<accession>A0A9N9X9M2</accession>
<comment type="similarity">
    <text evidence="2">Belongs to the bZIP family. ATF subfamily.</text>
</comment>
<dbReference type="Pfam" id="PF00170">
    <property type="entry name" value="bZIP_1"/>
    <property type="match status" value="1"/>
</dbReference>
<evidence type="ECO:0000313" key="10">
    <source>
        <dbReference type="Proteomes" id="UP001153709"/>
    </source>
</evidence>
<proteinExistence type="inferred from homology"/>
<keyword evidence="4" id="KW-0238">DNA-binding</keyword>
<dbReference type="Proteomes" id="UP001153709">
    <property type="component" value="Chromosome 2"/>
</dbReference>
<feature type="coiled-coil region" evidence="7">
    <location>
        <begin position="291"/>
        <end position="332"/>
    </location>
</feature>
<dbReference type="Gene3D" id="1.20.5.170">
    <property type="match status" value="1"/>
</dbReference>
<dbReference type="InterPro" id="IPR004827">
    <property type="entry name" value="bZIP"/>
</dbReference>
<dbReference type="OrthoDB" id="644067at2759"/>
<dbReference type="GO" id="GO:0016020">
    <property type="term" value="C:membrane"/>
    <property type="evidence" value="ECO:0007669"/>
    <property type="project" value="UniProtKB-SubCell"/>
</dbReference>
<feature type="domain" description="BZIP" evidence="8">
    <location>
        <begin position="273"/>
        <end position="326"/>
    </location>
</feature>
<evidence type="ECO:0000256" key="4">
    <source>
        <dbReference type="ARBA" id="ARBA00023125"/>
    </source>
</evidence>
<dbReference type="PROSITE" id="PS50217">
    <property type="entry name" value="BZIP"/>
    <property type="match status" value="1"/>
</dbReference>
<keyword evidence="10" id="KW-1185">Reference proteome</keyword>
<evidence type="ECO:0000256" key="2">
    <source>
        <dbReference type="ARBA" id="ARBA00009050"/>
    </source>
</evidence>
<evidence type="ECO:0000256" key="7">
    <source>
        <dbReference type="SAM" id="Coils"/>
    </source>
</evidence>
<dbReference type="SUPFAM" id="SSF57959">
    <property type="entry name" value="Leucine zipper domain"/>
    <property type="match status" value="1"/>
</dbReference>
<keyword evidence="3" id="KW-0805">Transcription regulation</keyword>
<keyword evidence="6" id="KW-0539">Nucleus</keyword>
<dbReference type="EMBL" id="OU898277">
    <property type="protein sequence ID" value="CAG9830337.1"/>
    <property type="molecule type" value="Genomic_DNA"/>
</dbReference>
<dbReference type="InterPro" id="IPR051882">
    <property type="entry name" value="ATF_bZIP_TF"/>
</dbReference>
<gene>
    <name evidence="9" type="ORF">DIABBA_LOCUS4046</name>
</gene>
<dbReference type="GO" id="GO:0030968">
    <property type="term" value="P:endoplasmic reticulum unfolded protein response"/>
    <property type="evidence" value="ECO:0007669"/>
    <property type="project" value="TreeGrafter"/>
</dbReference>
<reference evidence="9" key="1">
    <citation type="submission" date="2022-01" db="EMBL/GenBank/DDBJ databases">
        <authorList>
            <person name="King R."/>
        </authorList>
    </citation>
    <scope>NUCLEOTIDE SEQUENCE</scope>
</reference>
<sequence length="637" mass="72510">MLTTDDFLLDDYVFKSSPESCSDHSSSTDFMEVTSDEDFLTQLSADLDIPLLLNQGEDELSMLNSLLFDKSPEEILSETASPPYIPEDDFPKEISELQKMDFSQCGPESFPNLHSDIKNEPVDSPRSSKSVSPISLEHIKDEVSIKTPPASPIIINTVKEVPNNVIFAQPVKLLSQSHNLPQKHIPIIPKAHYSLPVSKNNVVVINTDLKPVVKPHNVVLVENVNVTTVPQIPVPNVPVNTVTNLNKPVTVPSVVIDRTNNFSLNGRNIDPKILKRQQRKIKNRESASLSRKKKKDYVTSLEEQVKELSAENKRLQAENIQLKEALIKYEVNPLSKGSRNVKPSVYLYICLLVIGVNLNFVRNPFSTKTEVELVRSNIPRLTDHHGRGLLWAEENDANENKTSPFSPFFMCPATINQTESARLVLELERWIGKPADLSTKITLDLNSSVPINSTGNSKKARPKRKKKYRIDSSLTSYKRYKHYRQDEDSPKHEIQVFSVRPDQLYSDFFEAINRQDDTFYVVSFTDQHMLLPALHHNKTRRPKMSLIMPSMLPNKTRSQSSLIPLMQIDCEVLDTRWIHVKHGVIPQRFKMHSNTTQTEPDDTKASVSDANTTNQEYYDKPYKPYFMKPQEGIFTLN</sequence>
<protein>
    <recommendedName>
        <fullName evidence="8">BZIP domain-containing protein</fullName>
    </recommendedName>
</protein>
<dbReference type="GO" id="GO:0000981">
    <property type="term" value="F:DNA-binding transcription factor activity, RNA polymerase II-specific"/>
    <property type="evidence" value="ECO:0007669"/>
    <property type="project" value="TreeGrafter"/>
</dbReference>
<evidence type="ECO:0000259" key="8">
    <source>
        <dbReference type="PROSITE" id="PS50217"/>
    </source>
</evidence>
<dbReference type="PANTHER" id="PTHR46164:SF3">
    <property type="entry name" value="ATF6, ISOFORM C"/>
    <property type="match status" value="1"/>
</dbReference>
<evidence type="ECO:0000256" key="3">
    <source>
        <dbReference type="ARBA" id="ARBA00023015"/>
    </source>
</evidence>
<dbReference type="GO" id="GO:0005634">
    <property type="term" value="C:nucleus"/>
    <property type="evidence" value="ECO:0007669"/>
    <property type="project" value="UniProtKB-ARBA"/>
</dbReference>
<comment type="subcellular location">
    <subcellularLocation>
        <location evidence="1">Membrane</location>
        <topology evidence="1">Single-pass membrane protein</topology>
    </subcellularLocation>
</comment>
<name>A0A9N9X9M2_DIABA</name>
<dbReference type="SMART" id="SM00338">
    <property type="entry name" value="BRLZ"/>
    <property type="match status" value="1"/>
</dbReference>
<evidence type="ECO:0000313" key="9">
    <source>
        <dbReference type="EMBL" id="CAG9830337.1"/>
    </source>
</evidence>
<dbReference type="PANTHER" id="PTHR46164">
    <property type="entry name" value="ATF6, ISOFORM C"/>
    <property type="match status" value="1"/>
</dbReference>
<evidence type="ECO:0000256" key="6">
    <source>
        <dbReference type="ARBA" id="ARBA00023242"/>
    </source>
</evidence>
<evidence type="ECO:0000256" key="1">
    <source>
        <dbReference type="ARBA" id="ARBA00004167"/>
    </source>
</evidence>
<keyword evidence="7" id="KW-0175">Coiled coil</keyword>
<dbReference type="InterPro" id="IPR046347">
    <property type="entry name" value="bZIP_sf"/>
</dbReference>